<evidence type="ECO:0008006" key="3">
    <source>
        <dbReference type="Google" id="ProtNLM"/>
    </source>
</evidence>
<dbReference type="EMBL" id="FZNY01000003">
    <property type="protein sequence ID" value="SNR83049.1"/>
    <property type="molecule type" value="Genomic_DNA"/>
</dbReference>
<name>A0A238ZIT0_9FLAO</name>
<sequence>MKLNLLVIRTQEPELLKAQHELLGMNFEYHKHEKGPYHYACETNGFVFEIYPLTKSMTVADASLRLGFDVRNLPQTIEILKETNWKILSDIQKTPWGQTAVIQDLDGRKVELKDKIL</sequence>
<reference evidence="1 2" key="1">
    <citation type="submission" date="2017-06" db="EMBL/GenBank/DDBJ databases">
        <authorList>
            <person name="Kim H.J."/>
            <person name="Triplett B.A."/>
        </authorList>
    </citation>
    <scope>NUCLEOTIDE SEQUENCE [LARGE SCALE GENOMIC DNA]</scope>
    <source>
        <strain evidence="1 2">DSM 25597</strain>
    </source>
</reference>
<dbReference type="SUPFAM" id="SSF54593">
    <property type="entry name" value="Glyoxalase/Bleomycin resistance protein/Dihydroxybiphenyl dioxygenase"/>
    <property type="match status" value="1"/>
</dbReference>
<dbReference type="AlphaFoldDB" id="A0A238ZIT0"/>
<protein>
    <recommendedName>
        <fullName evidence="3">Glyoxalase-like domain-containing protein</fullName>
    </recommendedName>
</protein>
<dbReference type="InterPro" id="IPR029068">
    <property type="entry name" value="Glyas_Bleomycin-R_OHBP_Dase"/>
</dbReference>
<organism evidence="1 2">
    <name type="scientific">Dokdonia pacifica</name>
    <dbReference type="NCBI Taxonomy" id="1627892"/>
    <lineage>
        <taxon>Bacteria</taxon>
        <taxon>Pseudomonadati</taxon>
        <taxon>Bacteroidota</taxon>
        <taxon>Flavobacteriia</taxon>
        <taxon>Flavobacteriales</taxon>
        <taxon>Flavobacteriaceae</taxon>
        <taxon>Dokdonia</taxon>
    </lineage>
</organism>
<dbReference type="Gene3D" id="3.10.180.10">
    <property type="entry name" value="2,3-Dihydroxybiphenyl 1,2-Dioxygenase, domain 1"/>
    <property type="match status" value="1"/>
</dbReference>
<dbReference type="RefSeq" id="WP_089371579.1">
    <property type="nucleotide sequence ID" value="NZ_BMEP01000001.1"/>
</dbReference>
<evidence type="ECO:0000313" key="1">
    <source>
        <dbReference type="EMBL" id="SNR83049.1"/>
    </source>
</evidence>
<accession>A0A238ZIT0</accession>
<proteinExistence type="predicted"/>
<keyword evidence="2" id="KW-1185">Reference proteome</keyword>
<gene>
    <name evidence="1" type="ORF">SAMN06265376_103255</name>
</gene>
<dbReference type="OrthoDB" id="5186830at2"/>
<dbReference type="Proteomes" id="UP000198379">
    <property type="component" value="Unassembled WGS sequence"/>
</dbReference>
<evidence type="ECO:0000313" key="2">
    <source>
        <dbReference type="Proteomes" id="UP000198379"/>
    </source>
</evidence>